<dbReference type="PANTHER" id="PTHR33074">
    <property type="entry name" value="EXPRESSED PROTEIN-RELATED"/>
    <property type="match status" value="1"/>
</dbReference>
<protein>
    <recommendedName>
        <fullName evidence="3">DUF1618 domain-containing protein</fullName>
    </recommendedName>
</protein>
<evidence type="ECO:0000313" key="2">
    <source>
        <dbReference type="Proteomes" id="UP000636709"/>
    </source>
</evidence>
<dbReference type="EMBL" id="JACEFO010001753">
    <property type="protein sequence ID" value="KAF8711111.1"/>
    <property type="molecule type" value="Genomic_DNA"/>
</dbReference>
<dbReference type="OrthoDB" id="689420at2759"/>
<comment type="caution">
    <text evidence="1">The sequence shown here is derived from an EMBL/GenBank/DDBJ whole genome shotgun (WGS) entry which is preliminary data.</text>
</comment>
<proteinExistence type="predicted"/>
<evidence type="ECO:0008006" key="3">
    <source>
        <dbReference type="Google" id="ProtNLM"/>
    </source>
</evidence>
<gene>
    <name evidence="1" type="ORF">HU200_029117</name>
</gene>
<sequence>MKMLGRLALGCFDRLNSFRCRCSISLRSIHLAPNYGRTETLTHPDENPILPPANGPRWVMLSSYLSPRSNLADAKTVAESRTSTGHGFHVSADLAAPPASSFICYDWEASDFDVGDPPELIAAHRDSVLFRNMQDFFVYRAGAHATTTSLSLLPTHDFYERLSLRLNLPQETTGVLRRNDDELLVANLCVWNERGAQRAMVDLNVLHLSSSEWEMMRVVPIVLGDGSRDEMVLSRCDLPDMAVPVGGRYMCWVKYSSGFLICDMADSNLILRSLPLPVAPPDERMEWVMEGVIDCEELWALPGYEGLPRVPPDCPVVSPDNPDVICFRVSNWHLVGGSEHKLKIWMLLVDTRNKVLLSVVQLEKEYCSGGRKKFVPGCLLLSRRDDLPHDTAELCVLRHGRECWEIMRLTIAHHDGGELTHYLRVDATIAVGTRFMCWVDYTCDIFFHDAADETLSKLLYVALAVPVPEEHRRKTDGHTLLLWRPWQELVSHFAFNVTT</sequence>
<accession>A0A835BYS5</accession>
<evidence type="ECO:0000313" key="1">
    <source>
        <dbReference type="EMBL" id="KAF8711111.1"/>
    </source>
</evidence>
<organism evidence="1 2">
    <name type="scientific">Digitaria exilis</name>
    <dbReference type="NCBI Taxonomy" id="1010633"/>
    <lineage>
        <taxon>Eukaryota</taxon>
        <taxon>Viridiplantae</taxon>
        <taxon>Streptophyta</taxon>
        <taxon>Embryophyta</taxon>
        <taxon>Tracheophyta</taxon>
        <taxon>Spermatophyta</taxon>
        <taxon>Magnoliopsida</taxon>
        <taxon>Liliopsida</taxon>
        <taxon>Poales</taxon>
        <taxon>Poaceae</taxon>
        <taxon>PACMAD clade</taxon>
        <taxon>Panicoideae</taxon>
        <taxon>Panicodae</taxon>
        <taxon>Paniceae</taxon>
        <taxon>Anthephorinae</taxon>
        <taxon>Digitaria</taxon>
    </lineage>
</organism>
<dbReference type="Proteomes" id="UP000636709">
    <property type="component" value="Unassembled WGS sequence"/>
</dbReference>
<dbReference type="AlphaFoldDB" id="A0A835BYS5"/>
<dbReference type="PANTHER" id="PTHR33074:SF76">
    <property type="entry name" value="OS11G0569701 PROTEIN"/>
    <property type="match status" value="1"/>
</dbReference>
<reference evidence="1" key="1">
    <citation type="submission" date="2020-07" db="EMBL/GenBank/DDBJ databases">
        <title>Genome sequence and genetic diversity analysis of an under-domesticated orphan crop, white fonio (Digitaria exilis).</title>
        <authorList>
            <person name="Bennetzen J.L."/>
            <person name="Chen S."/>
            <person name="Ma X."/>
            <person name="Wang X."/>
            <person name="Yssel A.E.J."/>
            <person name="Chaluvadi S.R."/>
            <person name="Johnson M."/>
            <person name="Gangashetty P."/>
            <person name="Hamidou F."/>
            <person name="Sanogo M.D."/>
            <person name="Zwaenepoel A."/>
            <person name="Wallace J."/>
            <person name="Van De Peer Y."/>
            <person name="Van Deynze A."/>
        </authorList>
    </citation>
    <scope>NUCLEOTIDE SEQUENCE</scope>
    <source>
        <tissue evidence="1">Leaves</tissue>
    </source>
</reference>
<keyword evidence="2" id="KW-1185">Reference proteome</keyword>
<name>A0A835BYS5_9POAL</name>